<evidence type="ECO:0000256" key="1">
    <source>
        <dbReference type="ARBA" id="ARBA00023015"/>
    </source>
</evidence>
<dbReference type="PANTHER" id="PTHR46796:SF6">
    <property type="entry name" value="ARAC SUBFAMILY"/>
    <property type="match status" value="1"/>
</dbReference>
<dbReference type="SMART" id="SM00342">
    <property type="entry name" value="HTH_ARAC"/>
    <property type="match status" value="1"/>
</dbReference>
<keyword evidence="3" id="KW-0804">Transcription</keyword>
<proteinExistence type="predicted"/>
<keyword evidence="2" id="KW-0238">DNA-binding</keyword>
<accession>A0ABU8MDC2</accession>
<dbReference type="InterPro" id="IPR020449">
    <property type="entry name" value="Tscrpt_reg_AraC-type_HTH"/>
</dbReference>
<dbReference type="InterPro" id="IPR050204">
    <property type="entry name" value="AraC_XylS_family_regulators"/>
</dbReference>
<dbReference type="EMBL" id="JBBEGM010000013">
    <property type="protein sequence ID" value="MEJ2864660.1"/>
    <property type="molecule type" value="Genomic_DNA"/>
</dbReference>
<dbReference type="InterPro" id="IPR018062">
    <property type="entry name" value="HTH_AraC-typ_CS"/>
</dbReference>
<organism evidence="5 6">
    <name type="scientific">Actinomycetospora flava</name>
    <dbReference type="NCBI Taxonomy" id="3129232"/>
    <lineage>
        <taxon>Bacteria</taxon>
        <taxon>Bacillati</taxon>
        <taxon>Actinomycetota</taxon>
        <taxon>Actinomycetes</taxon>
        <taxon>Pseudonocardiales</taxon>
        <taxon>Pseudonocardiaceae</taxon>
        <taxon>Actinomycetospora</taxon>
    </lineage>
</organism>
<comment type="caution">
    <text evidence="5">The sequence shown here is derived from an EMBL/GenBank/DDBJ whole genome shotgun (WGS) entry which is preliminary data.</text>
</comment>
<gene>
    <name evidence="5" type="ORF">WCD58_26125</name>
</gene>
<evidence type="ECO:0000256" key="3">
    <source>
        <dbReference type="ARBA" id="ARBA00023163"/>
    </source>
</evidence>
<dbReference type="InterPro" id="IPR035418">
    <property type="entry name" value="AraC-bd_2"/>
</dbReference>
<evidence type="ECO:0000313" key="5">
    <source>
        <dbReference type="EMBL" id="MEJ2864660.1"/>
    </source>
</evidence>
<evidence type="ECO:0000256" key="2">
    <source>
        <dbReference type="ARBA" id="ARBA00023125"/>
    </source>
</evidence>
<keyword evidence="1" id="KW-0805">Transcription regulation</keyword>
<dbReference type="Pfam" id="PF12833">
    <property type="entry name" value="HTH_18"/>
    <property type="match status" value="1"/>
</dbReference>
<feature type="domain" description="HTH araC/xylS-type" evidence="4">
    <location>
        <begin position="209"/>
        <end position="310"/>
    </location>
</feature>
<dbReference type="PANTHER" id="PTHR46796">
    <property type="entry name" value="HTH-TYPE TRANSCRIPTIONAL ACTIVATOR RHAS-RELATED"/>
    <property type="match status" value="1"/>
</dbReference>
<dbReference type="PRINTS" id="PR00032">
    <property type="entry name" value="HTHARAC"/>
</dbReference>
<dbReference type="Proteomes" id="UP001369736">
    <property type="component" value="Unassembled WGS sequence"/>
</dbReference>
<dbReference type="Pfam" id="PF14525">
    <property type="entry name" value="AraC_binding_2"/>
    <property type="match status" value="1"/>
</dbReference>
<name>A0ABU8MDC2_9PSEU</name>
<reference evidence="5 6" key="1">
    <citation type="submission" date="2024-03" db="EMBL/GenBank/DDBJ databases">
        <title>Actinomycetospora sp. OC33-EN07, a novel actinomycete isolated from wild orchid (Aerides multiflora).</title>
        <authorList>
            <person name="Suriyachadkun C."/>
        </authorList>
    </citation>
    <scope>NUCLEOTIDE SEQUENCE [LARGE SCALE GENOMIC DNA]</scope>
    <source>
        <strain evidence="5 6">OC33-EN07</strain>
    </source>
</reference>
<sequence>MLVLDSRDAPAAERAELVTTLMAETSAATVTLAPHDDLYARMDLWQLGRLPLFRSESSGMAMSRDVRRARRDEAPIVALAVQERSTARHEQFGHQQAVAPGRLMLVDLTAPFAFSWATSGASRALQVPVEALALPPEVVREAAPRLDASPLAALVSRHVVDLFDAADRLEAGEQAAAIGAASIDLVRALLTSTHGNRQARTVHHETLLAQIHEYVRQRLRDPDLGADEIAAVHNISRRRLFALFARAGGSLEQTIISRRLEAAHDELGRPGARHKAIATVAHEWGFRDAAHFSRRFKDAFGMTPRERRAAAEASTPGSSSPA</sequence>
<protein>
    <submittedName>
        <fullName evidence="5">Helix-turn-helix domain-containing protein</fullName>
    </submittedName>
</protein>
<dbReference type="SUPFAM" id="SSF46689">
    <property type="entry name" value="Homeodomain-like"/>
    <property type="match status" value="1"/>
</dbReference>
<dbReference type="InterPro" id="IPR009057">
    <property type="entry name" value="Homeodomain-like_sf"/>
</dbReference>
<evidence type="ECO:0000313" key="6">
    <source>
        <dbReference type="Proteomes" id="UP001369736"/>
    </source>
</evidence>
<dbReference type="InterPro" id="IPR018060">
    <property type="entry name" value="HTH_AraC"/>
</dbReference>
<dbReference type="Gene3D" id="1.10.10.60">
    <property type="entry name" value="Homeodomain-like"/>
    <property type="match status" value="1"/>
</dbReference>
<dbReference type="RefSeq" id="WP_337706029.1">
    <property type="nucleotide sequence ID" value="NZ_JBBEGM010000013.1"/>
</dbReference>
<evidence type="ECO:0000259" key="4">
    <source>
        <dbReference type="PROSITE" id="PS01124"/>
    </source>
</evidence>
<dbReference type="PROSITE" id="PS00041">
    <property type="entry name" value="HTH_ARAC_FAMILY_1"/>
    <property type="match status" value="1"/>
</dbReference>
<dbReference type="PROSITE" id="PS01124">
    <property type="entry name" value="HTH_ARAC_FAMILY_2"/>
    <property type="match status" value="1"/>
</dbReference>
<keyword evidence="6" id="KW-1185">Reference proteome</keyword>